<sequence>MTLLSWKIIILFSDSNAKIFNIKVILKINNIMNRLSISHFLLSHFLMRFLFILI</sequence>
<dbReference type="AlphaFoldDB" id="A0A1I9G0U4"/>
<organism evidence="1">
    <name type="scientific">Brugia malayi</name>
    <name type="common">Filarial nematode worm</name>
    <dbReference type="NCBI Taxonomy" id="6279"/>
    <lineage>
        <taxon>Eukaryota</taxon>
        <taxon>Metazoa</taxon>
        <taxon>Ecdysozoa</taxon>
        <taxon>Nematoda</taxon>
        <taxon>Chromadorea</taxon>
        <taxon>Rhabditida</taxon>
        <taxon>Spirurina</taxon>
        <taxon>Spiruromorpha</taxon>
        <taxon>Filarioidea</taxon>
        <taxon>Onchocercidae</taxon>
        <taxon>Brugia</taxon>
    </lineage>
</organism>
<proteinExistence type="predicted"/>
<protein>
    <submittedName>
        <fullName evidence="1">Bm1220</fullName>
    </submittedName>
</protein>
<reference evidence="1" key="2">
    <citation type="submission" date="2012-12" db="EMBL/GenBank/DDBJ databases">
        <authorList>
            <consortium name="WormBase Consortium"/>
            <person name="Ghedin E."/>
            <person name="Paulini M."/>
        </authorList>
    </citation>
    <scope>NUCLEOTIDE SEQUENCE</scope>
    <source>
        <strain evidence="1">FR3</strain>
    </source>
</reference>
<accession>A0A1I9G0U4</accession>
<gene>
    <name evidence="1" type="primary">Bm1220</name>
    <name evidence="1" type="ORF">BM_Bm1220</name>
</gene>
<dbReference type="EMBL" id="LN856867">
    <property type="protein sequence ID" value="CDP93270.1"/>
    <property type="molecule type" value="Genomic_DNA"/>
</dbReference>
<reference evidence="1" key="1">
    <citation type="journal article" date="2007" name="Science">
        <title>Draft genome of the filarial nematode parasite Brugia malayi.</title>
        <authorList>
            <person name="Ghedin E."/>
            <person name="Wang S."/>
            <person name="Spiro D."/>
            <person name="Caler E."/>
            <person name="Zhao Q."/>
            <person name="Crabtree J."/>
            <person name="Allen J.E."/>
            <person name="Delcher A.L."/>
            <person name="Guiliano D.B."/>
            <person name="Miranda-Saavedra D."/>
            <person name="Angiuoli S.V."/>
            <person name="Creasy T."/>
            <person name="Amedeo P."/>
            <person name="Haas B."/>
            <person name="El-Sayed N.M."/>
            <person name="Wortman J.R."/>
            <person name="Feldblyum T."/>
            <person name="Tallon L."/>
            <person name="Schatz M."/>
            <person name="Shumway M."/>
            <person name="Koo H."/>
            <person name="Salzberg S.L."/>
            <person name="Schobel S."/>
            <person name="Pertea M."/>
            <person name="Pop M."/>
            <person name="White O."/>
            <person name="Barton G.J."/>
            <person name="Carlow C.K."/>
            <person name="Crawford M.J."/>
            <person name="Daub J."/>
            <person name="Dimmic M.W."/>
            <person name="Estes C.F."/>
            <person name="Foster J.M."/>
            <person name="Ganatra M."/>
            <person name="Gregory W.F."/>
            <person name="Johnson N.M."/>
            <person name="Jin J."/>
            <person name="Komuniecki R."/>
            <person name="Korf I."/>
            <person name="Kumar S."/>
            <person name="Laney S."/>
            <person name="Li B.W."/>
            <person name="Li W."/>
            <person name="Lindblom T.H."/>
            <person name="Lustigman S."/>
            <person name="Ma D."/>
            <person name="Maina C.V."/>
            <person name="Martin D.M."/>
            <person name="McCarter J.P."/>
            <person name="McReynolds L."/>
            <person name="Mitreva M."/>
            <person name="Nutman T.B."/>
            <person name="Parkinson J."/>
            <person name="Peregrin-Alvarez J.M."/>
            <person name="Poole C."/>
            <person name="Ren Q."/>
            <person name="Saunders L."/>
            <person name="Sluder A.E."/>
            <person name="Smith K."/>
            <person name="Stanke M."/>
            <person name="Unnasch T.R."/>
            <person name="Ware J."/>
            <person name="Wei A.D."/>
            <person name="Weil G."/>
            <person name="Williams D.J."/>
            <person name="Zhang Y."/>
            <person name="Williams S.A."/>
            <person name="Fraser-Liggett C."/>
            <person name="Slatko B."/>
            <person name="Blaxter M.L."/>
            <person name="Scott A.L."/>
        </authorList>
    </citation>
    <scope>NUCLEOTIDE SEQUENCE</scope>
    <source>
        <strain evidence="1">FR3</strain>
    </source>
</reference>
<evidence type="ECO:0000313" key="1">
    <source>
        <dbReference type="EMBL" id="CDP93270.1"/>
    </source>
</evidence>
<name>A0A1I9G0U4_BRUMA</name>